<gene>
    <name evidence="2" type="ORF">An16g05170</name>
</gene>
<reference evidence="2" key="1">
    <citation type="submission" date="2025-02" db="EMBL/GenBank/DDBJ databases">
        <authorList>
            <consortium name="NCBI Genome Project"/>
        </authorList>
    </citation>
    <scope>NUCLEOTIDE SEQUENCE</scope>
</reference>
<dbReference type="AlphaFoldDB" id="A0AAJ8BZ21"/>
<proteinExistence type="predicted"/>
<accession>A0AAJ8BZ21</accession>
<reference evidence="2" key="2">
    <citation type="submission" date="2025-08" db="UniProtKB">
        <authorList>
            <consortium name="RefSeq"/>
        </authorList>
    </citation>
    <scope>IDENTIFICATION</scope>
</reference>
<dbReference type="RefSeq" id="XP_059606550.1">
    <property type="nucleotide sequence ID" value="XM_059745132.1"/>
</dbReference>
<organism evidence="2">
    <name type="scientific">Aspergillus niger</name>
    <dbReference type="NCBI Taxonomy" id="5061"/>
    <lineage>
        <taxon>Eukaryota</taxon>
        <taxon>Fungi</taxon>
        <taxon>Dikarya</taxon>
        <taxon>Ascomycota</taxon>
        <taxon>Pezizomycotina</taxon>
        <taxon>Eurotiomycetes</taxon>
        <taxon>Eurotiomycetidae</taxon>
        <taxon>Eurotiales</taxon>
        <taxon>Aspergillaceae</taxon>
        <taxon>Aspergillus</taxon>
        <taxon>Aspergillus subgen. Circumdati</taxon>
    </lineage>
</organism>
<dbReference type="GeneID" id="84593419"/>
<feature type="region of interest" description="Disordered" evidence="1">
    <location>
        <begin position="161"/>
        <end position="193"/>
    </location>
</feature>
<name>A0AAJ8BZ21_ASPNG</name>
<protein>
    <submittedName>
        <fullName evidence="2">Uncharacterized protein</fullName>
    </submittedName>
</protein>
<evidence type="ECO:0000313" key="2">
    <source>
        <dbReference type="RefSeq" id="XP_059606550.1"/>
    </source>
</evidence>
<dbReference type="VEuPathDB" id="FungiDB:An16g05170"/>
<dbReference type="KEGG" id="ang:An16g05170"/>
<evidence type="ECO:0000256" key="1">
    <source>
        <dbReference type="SAM" id="MobiDB-lite"/>
    </source>
</evidence>
<sequence length="193" mass="21576">MPHGEGVVPEGLEAGYPGQSPGTHWWDDRRVSCIFLLTSLECRHLQPWKDQGLLTWGGDNMEPKKKGGKQQRDMDEMLRWTPADDDVRRKSHAQGQLLTLCGAPLRAELVSLLSSSSSQPGWCRRRRKYRRGYVSFWSMYGVSQQVEACLPPIYLLGTNTPMTAGDRPPNSARTNGKDGRASGSPSIFPRHLA</sequence>